<evidence type="ECO:0000256" key="1">
    <source>
        <dbReference type="ARBA" id="ARBA00004141"/>
    </source>
</evidence>
<dbReference type="Gene3D" id="1.20.1250.20">
    <property type="entry name" value="MFS general substrate transporter like domains"/>
    <property type="match status" value="2"/>
</dbReference>
<protein>
    <recommendedName>
        <fullName evidence="6">Major facilitator superfamily (MFS) profile domain-containing protein</fullName>
    </recommendedName>
</protein>
<dbReference type="Proteomes" id="UP000030651">
    <property type="component" value="Unassembled WGS sequence"/>
</dbReference>
<dbReference type="InterPro" id="IPR011701">
    <property type="entry name" value="MFS"/>
</dbReference>
<dbReference type="RefSeq" id="XP_007826876.1">
    <property type="nucleotide sequence ID" value="XM_007828685.1"/>
</dbReference>
<dbReference type="KEGG" id="pfy:PFICI_00104"/>
<feature type="transmembrane region" description="Helical" evidence="5">
    <location>
        <begin position="184"/>
        <end position="206"/>
    </location>
</feature>
<dbReference type="HOGENOM" id="CLU_021993_1_0_1"/>
<name>W3XM00_PESFW</name>
<dbReference type="OMA" id="AHGSYGV"/>
<dbReference type="Pfam" id="PF07690">
    <property type="entry name" value="MFS_1"/>
    <property type="match status" value="1"/>
</dbReference>
<feature type="transmembrane region" description="Helical" evidence="5">
    <location>
        <begin position="365"/>
        <end position="384"/>
    </location>
</feature>
<dbReference type="InterPro" id="IPR020846">
    <property type="entry name" value="MFS_dom"/>
</dbReference>
<organism evidence="7 8">
    <name type="scientific">Pestalotiopsis fici (strain W106-1 / CGMCC3.15140)</name>
    <dbReference type="NCBI Taxonomy" id="1229662"/>
    <lineage>
        <taxon>Eukaryota</taxon>
        <taxon>Fungi</taxon>
        <taxon>Dikarya</taxon>
        <taxon>Ascomycota</taxon>
        <taxon>Pezizomycotina</taxon>
        <taxon>Sordariomycetes</taxon>
        <taxon>Xylariomycetidae</taxon>
        <taxon>Amphisphaeriales</taxon>
        <taxon>Sporocadaceae</taxon>
        <taxon>Pestalotiopsis</taxon>
    </lineage>
</organism>
<dbReference type="GeneID" id="19265117"/>
<evidence type="ECO:0000256" key="2">
    <source>
        <dbReference type="ARBA" id="ARBA00022692"/>
    </source>
</evidence>
<evidence type="ECO:0000256" key="5">
    <source>
        <dbReference type="SAM" id="Phobius"/>
    </source>
</evidence>
<dbReference type="GO" id="GO:0016020">
    <property type="term" value="C:membrane"/>
    <property type="evidence" value="ECO:0007669"/>
    <property type="project" value="UniProtKB-SubCell"/>
</dbReference>
<dbReference type="FunFam" id="1.20.1250.20:FF:000308">
    <property type="entry name" value="MFS efflux transporter"/>
    <property type="match status" value="1"/>
</dbReference>
<evidence type="ECO:0000313" key="7">
    <source>
        <dbReference type="EMBL" id="ETS86276.1"/>
    </source>
</evidence>
<feature type="transmembrane region" description="Helical" evidence="5">
    <location>
        <begin position="218"/>
        <end position="236"/>
    </location>
</feature>
<feature type="transmembrane region" description="Helical" evidence="5">
    <location>
        <begin position="157"/>
        <end position="178"/>
    </location>
</feature>
<dbReference type="SUPFAM" id="SSF103473">
    <property type="entry name" value="MFS general substrate transporter"/>
    <property type="match status" value="1"/>
</dbReference>
<evidence type="ECO:0000256" key="3">
    <source>
        <dbReference type="ARBA" id="ARBA00022989"/>
    </source>
</evidence>
<dbReference type="PROSITE" id="PS50850">
    <property type="entry name" value="MFS"/>
    <property type="match status" value="1"/>
</dbReference>
<evidence type="ECO:0000313" key="8">
    <source>
        <dbReference type="Proteomes" id="UP000030651"/>
    </source>
</evidence>
<dbReference type="InterPro" id="IPR051788">
    <property type="entry name" value="MFS_Transporter"/>
</dbReference>
<feature type="transmembrane region" description="Helical" evidence="5">
    <location>
        <begin position="242"/>
        <end position="264"/>
    </location>
</feature>
<comment type="subcellular location">
    <subcellularLocation>
        <location evidence="1">Membrane</location>
        <topology evidence="1">Multi-pass membrane protein</topology>
    </subcellularLocation>
</comment>
<feature type="domain" description="Major facilitator superfamily (MFS) profile" evidence="6">
    <location>
        <begin position="91"/>
        <end position="476"/>
    </location>
</feature>
<feature type="transmembrane region" description="Helical" evidence="5">
    <location>
        <begin position="452"/>
        <end position="472"/>
    </location>
</feature>
<proteinExistence type="predicted"/>
<feature type="transmembrane region" description="Helical" evidence="5">
    <location>
        <begin position="337"/>
        <end position="353"/>
    </location>
</feature>
<dbReference type="eggNOG" id="ENOG502QSZ7">
    <property type="taxonomic scope" value="Eukaryota"/>
</dbReference>
<reference evidence="8" key="1">
    <citation type="journal article" date="2015" name="BMC Genomics">
        <title>Genomic and transcriptomic analysis of the endophytic fungus Pestalotiopsis fici reveals its lifestyle and high potential for synthesis of natural products.</title>
        <authorList>
            <person name="Wang X."/>
            <person name="Zhang X."/>
            <person name="Liu L."/>
            <person name="Xiang M."/>
            <person name="Wang W."/>
            <person name="Sun X."/>
            <person name="Che Y."/>
            <person name="Guo L."/>
            <person name="Liu G."/>
            <person name="Guo L."/>
            <person name="Wang C."/>
            <person name="Yin W.B."/>
            <person name="Stadler M."/>
            <person name="Zhang X."/>
            <person name="Liu X."/>
        </authorList>
    </citation>
    <scope>NUCLEOTIDE SEQUENCE [LARGE SCALE GENOMIC DNA]</scope>
    <source>
        <strain evidence="8">W106-1 / CGMCC3.15140</strain>
    </source>
</reference>
<keyword evidence="2 5" id="KW-0812">Transmembrane</keyword>
<dbReference type="PANTHER" id="PTHR23514:SF6">
    <property type="entry name" value="MAJOR FACILITATOR SUPERFAMILY (MFS) PROFILE DOMAIN-CONTAINING PROTEIN"/>
    <property type="match status" value="1"/>
</dbReference>
<dbReference type="InParanoid" id="W3XM00"/>
<dbReference type="AlphaFoldDB" id="W3XM00"/>
<gene>
    <name evidence="7" type="ORF">PFICI_00104</name>
</gene>
<evidence type="ECO:0000259" key="6">
    <source>
        <dbReference type="PROSITE" id="PS50850"/>
    </source>
</evidence>
<dbReference type="EMBL" id="KI912109">
    <property type="protein sequence ID" value="ETS86276.1"/>
    <property type="molecule type" value="Genomic_DNA"/>
</dbReference>
<dbReference type="InterPro" id="IPR036259">
    <property type="entry name" value="MFS_trans_sf"/>
</dbReference>
<keyword evidence="3 5" id="KW-1133">Transmembrane helix</keyword>
<dbReference type="FunFam" id="1.20.1250.20:FF:000286">
    <property type="entry name" value="MFS efflux transporter"/>
    <property type="match status" value="1"/>
</dbReference>
<feature type="transmembrane region" description="Helical" evidence="5">
    <location>
        <begin position="122"/>
        <end position="145"/>
    </location>
</feature>
<feature type="transmembrane region" description="Helical" evidence="5">
    <location>
        <begin position="298"/>
        <end position="325"/>
    </location>
</feature>
<keyword evidence="8" id="KW-1185">Reference proteome</keyword>
<sequence length="480" mass="50756">MDSVAFSGLLHVEPPHSKLPSQPERALSVTHAIQNHEHDLVELASLKPTDPTASGPARRAAGASYTGSPVAEEAAAEVFPSIFSSRKDKLRLAACCSMSFTGGLNDSAAGALIPYMETHYNIGYGTVSLIFVGVAIGFITAAPFVDSLQARFGSARAFGICMMFLIAGYIPIICAVPIPAIVVSFFLVGFGLATSLSMYNVFLANLPSAGTALGMAHGSYGVGGIVGPLIATSMVSNGVSWSMYYLITLGLAIFNLGFAPWTFWTFEQETQTELGPVETSQRGTQQLKAMLQAFRTKVVLLGALFIFAYQGSEVSISGWVISFLITMRNGDPTRVGYVSSGFWAGITLGRFFLSPLAARIGEKRFVYGIVAGATIFELLVWLVPNVIGNAVALAIVGLLLGPVYTGAAVIFTRNLSRKEQASGMAVISAFGSSGGAIAPFTTGILAQAVGTFVLHPIAIGLFAVMMISWFCIPTPRKRTE</sequence>
<feature type="transmembrane region" description="Helical" evidence="5">
    <location>
        <begin position="423"/>
        <end position="446"/>
    </location>
</feature>
<evidence type="ECO:0000256" key="4">
    <source>
        <dbReference type="ARBA" id="ARBA00023136"/>
    </source>
</evidence>
<dbReference type="FunCoup" id="W3XM00">
    <property type="interactions" value="14"/>
</dbReference>
<accession>W3XM00</accession>
<feature type="transmembrane region" description="Helical" evidence="5">
    <location>
        <begin position="390"/>
        <end position="411"/>
    </location>
</feature>
<keyword evidence="4 5" id="KW-0472">Membrane</keyword>
<dbReference type="OrthoDB" id="413079at2759"/>
<dbReference type="PANTHER" id="PTHR23514">
    <property type="entry name" value="BYPASS OF STOP CODON PROTEIN 6"/>
    <property type="match status" value="1"/>
</dbReference>
<dbReference type="GO" id="GO:0022857">
    <property type="term" value="F:transmembrane transporter activity"/>
    <property type="evidence" value="ECO:0007669"/>
    <property type="project" value="InterPro"/>
</dbReference>